<evidence type="ECO:0000313" key="2">
    <source>
        <dbReference type="EMBL" id="UYM03518.1"/>
    </source>
</evidence>
<dbReference type="Pfam" id="PF19545">
    <property type="entry name" value="DUF6069"/>
    <property type="match status" value="1"/>
</dbReference>
<dbReference type="KEGG" id="sgrg:L0C25_13215"/>
<keyword evidence="1" id="KW-0812">Transmembrane</keyword>
<gene>
    <name evidence="2" type="ORF">L0C25_13215</name>
</gene>
<accession>A0AA46TFB0</accession>
<protein>
    <submittedName>
        <fullName evidence="2">DUF6069 family protein</fullName>
    </submittedName>
</protein>
<feature type="transmembrane region" description="Helical" evidence="1">
    <location>
        <begin position="21"/>
        <end position="45"/>
    </location>
</feature>
<keyword evidence="1" id="KW-0472">Membrane</keyword>
<sequence>MYDNRPEPPPPDQPKVDAARLWAGGVATAVVAALIAVVGDLIARGVLDIPVLAPESRGTWHSASLVPYALGAAAGALVATGLMHVLTLTTPRPTMFFGWIMFLVGVVVGVWPFTTGASLEAKLATAVLDVVIVLAIWSLIDGTARRTTRLPAR</sequence>
<feature type="transmembrane region" description="Helical" evidence="1">
    <location>
        <begin position="95"/>
        <end position="113"/>
    </location>
</feature>
<dbReference type="Proteomes" id="UP001164390">
    <property type="component" value="Chromosome"/>
</dbReference>
<name>A0AA46TFB0_9ACTN</name>
<dbReference type="InterPro" id="IPR045713">
    <property type="entry name" value="DUF6069"/>
</dbReference>
<dbReference type="RefSeq" id="WP_271632128.1">
    <property type="nucleotide sequence ID" value="NZ_CP094970.1"/>
</dbReference>
<proteinExistence type="predicted"/>
<keyword evidence="3" id="KW-1185">Reference proteome</keyword>
<organism evidence="2 3">
    <name type="scientific">Solicola gregarius</name>
    <dbReference type="NCBI Taxonomy" id="2908642"/>
    <lineage>
        <taxon>Bacteria</taxon>
        <taxon>Bacillati</taxon>
        <taxon>Actinomycetota</taxon>
        <taxon>Actinomycetes</taxon>
        <taxon>Propionibacteriales</taxon>
        <taxon>Nocardioidaceae</taxon>
        <taxon>Solicola</taxon>
    </lineage>
</organism>
<evidence type="ECO:0000313" key="3">
    <source>
        <dbReference type="Proteomes" id="UP001164390"/>
    </source>
</evidence>
<reference evidence="2" key="1">
    <citation type="submission" date="2022-01" db="EMBL/GenBank/DDBJ databases">
        <title>Nocardioidaceae gen. sp. A5X3R13.</title>
        <authorList>
            <person name="Lopez Marin M.A."/>
            <person name="Uhlik O."/>
        </authorList>
    </citation>
    <scope>NUCLEOTIDE SEQUENCE</scope>
    <source>
        <strain evidence="2">A5X3R13</strain>
    </source>
</reference>
<keyword evidence="1" id="KW-1133">Transmembrane helix</keyword>
<feature type="transmembrane region" description="Helical" evidence="1">
    <location>
        <begin position="119"/>
        <end position="140"/>
    </location>
</feature>
<dbReference type="EMBL" id="CP094970">
    <property type="protein sequence ID" value="UYM03518.1"/>
    <property type="molecule type" value="Genomic_DNA"/>
</dbReference>
<dbReference type="AlphaFoldDB" id="A0AA46TFB0"/>
<evidence type="ECO:0000256" key="1">
    <source>
        <dbReference type="SAM" id="Phobius"/>
    </source>
</evidence>
<feature type="transmembrane region" description="Helical" evidence="1">
    <location>
        <begin position="65"/>
        <end position="88"/>
    </location>
</feature>